<dbReference type="CDD" id="cd01335">
    <property type="entry name" value="Radical_SAM"/>
    <property type="match status" value="1"/>
</dbReference>
<dbReference type="PROSITE" id="PS51918">
    <property type="entry name" value="RADICAL_SAM"/>
    <property type="match status" value="1"/>
</dbReference>
<evidence type="ECO:0000259" key="1">
    <source>
        <dbReference type="PROSITE" id="PS51918"/>
    </source>
</evidence>
<gene>
    <name evidence="2" type="ORF">CEE36_03560</name>
</gene>
<dbReference type="GO" id="GO:0003824">
    <property type="term" value="F:catalytic activity"/>
    <property type="evidence" value="ECO:0007669"/>
    <property type="project" value="InterPro"/>
</dbReference>
<comment type="caution">
    <text evidence="2">The sequence shown here is derived from an EMBL/GenBank/DDBJ whole genome shotgun (WGS) entry which is preliminary data.</text>
</comment>
<dbReference type="SUPFAM" id="SSF102114">
    <property type="entry name" value="Radical SAM enzymes"/>
    <property type="match status" value="1"/>
</dbReference>
<dbReference type="PANTHER" id="PTHR42731">
    <property type="entry name" value="SLL1084 PROTEIN"/>
    <property type="match status" value="1"/>
</dbReference>
<dbReference type="InterPro" id="IPR045784">
    <property type="entry name" value="Radical_SAM_N2"/>
</dbReference>
<dbReference type="Pfam" id="PF10105">
    <property type="entry name" value="DUF2344"/>
    <property type="match status" value="1"/>
</dbReference>
<organism evidence="2 3">
    <name type="scientific">candidate division TA06 bacterium B3_TA06</name>
    <dbReference type="NCBI Taxonomy" id="2012487"/>
    <lineage>
        <taxon>Bacteria</taxon>
        <taxon>Bacteria division TA06</taxon>
    </lineage>
</organism>
<dbReference type="PANTHER" id="PTHR42731:SF1">
    <property type="entry name" value="RADICAL SAM DOMAIN PROTEIN"/>
    <property type="match status" value="1"/>
</dbReference>
<evidence type="ECO:0000313" key="2">
    <source>
        <dbReference type="EMBL" id="TKJ43422.1"/>
    </source>
</evidence>
<dbReference type="SFLD" id="SFLDG01082">
    <property type="entry name" value="B12-binding_domain_containing"/>
    <property type="match status" value="1"/>
</dbReference>
<dbReference type="InterPro" id="IPR007197">
    <property type="entry name" value="rSAM"/>
</dbReference>
<dbReference type="SFLD" id="SFLDS00029">
    <property type="entry name" value="Radical_SAM"/>
    <property type="match status" value="1"/>
</dbReference>
<protein>
    <recommendedName>
        <fullName evidence="1">Radical SAM core domain-containing protein</fullName>
    </recommendedName>
</protein>
<name>A0A532V8H3_UNCT6</name>
<dbReference type="AlphaFoldDB" id="A0A532V8H3"/>
<accession>A0A532V8H3</accession>
<dbReference type="Pfam" id="PF04055">
    <property type="entry name" value="Radical_SAM"/>
    <property type="match status" value="1"/>
</dbReference>
<dbReference type="NCBIfam" id="TIGR03936">
    <property type="entry name" value="sam_1_link_chp"/>
    <property type="match status" value="1"/>
</dbReference>
<reference evidence="2 3" key="1">
    <citation type="submission" date="2017-06" db="EMBL/GenBank/DDBJ databases">
        <title>Novel microbial phyla capable of carbon fixation and sulfur reduction in deep-sea sediments.</title>
        <authorList>
            <person name="Huang J."/>
            <person name="Baker B."/>
            <person name="Wang Y."/>
        </authorList>
    </citation>
    <scope>NUCLEOTIDE SEQUENCE [LARGE SCALE GENOMIC DNA]</scope>
    <source>
        <strain evidence="2">B3_TA06</strain>
    </source>
</reference>
<dbReference type="Proteomes" id="UP000317778">
    <property type="component" value="Unassembled WGS sequence"/>
</dbReference>
<dbReference type="InterPro" id="IPR018768">
    <property type="entry name" value="DUF2344"/>
</dbReference>
<sequence length="818" mass="91900">MKHSWQETFANLLPQVERPIRYTDSELYAVKHREDARVRIALLFPDTYEIGMSGYGLRVLYHIINHIPGAAAERAFMPWVDMIELMRASAIPLASLETRTPLSEFDMVGITLQSELGYTNALGILELSGIPMRSKDRKENAPLVVAGGPCTVNPLPVSVFFDAFCIGDGEDAIKEMTSVLLETPDRKERLAGLAEIEGVWVPSIHGRSKRIKRRIVSGLRIEDTPLEQIVPTGEIEHDRLIVEIGRGCLRGCRFCQAGFCNRPARHRSMDDILHLAEKGLAATGWEELSLLSFAVSDYPRLDELLAKLNSKLKPTRTAISLPSFRGEAFNEQIGQRLAEIKRPGLTFAPETASPRLKRVINKNVSNASIIETVQTAARLGWRRVKLYFMVGLPGETPEDVDMNIEFIREIARSVKPLAVNVHTSAFVPKPHTPFQWAGFDQLPLLAEKLGRLREETRMRRVKIKWARPEASFIEAVLARGDERLADVLEGVLQRGGYFQEWSEHFKPQRWLQAFEEQGVDPEGYTRKRKLKERLPWEFIDTGVSKGFLEGEYQKALAAEVQEDCISGPCYGCGLGCSSFYQTSGTPQEQVASPAKPAINIRTTSTSTPVELRYRLKFTVGEALRYASHLNLVRVIYRLLRRSGLPIEYTEGFSPHPRVRFSFPKPVGVTSRGEYVDVNLIAPPQGNLDELLAPHMPEGLALAGYRLLPAATPAITKAAEILHYEVFPSPEMGPNELARRTRADENILNANSADGHLTLLLANAQRAKLWNVLACLYNITPNQARALSVERIDAYIRRGTRLFTPLEESYQWRKGYLST</sequence>
<dbReference type="InterPro" id="IPR058240">
    <property type="entry name" value="rSAM_sf"/>
</dbReference>
<dbReference type="GO" id="GO:0051536">
    <property type="term" value="F:iron-sulfur cluster binding"/>
    <property type="evidence" value="ECO:0007669"/>
    <property type="project" value="InterPro"/>
</dbReference>
<dbReference type="Gene3D" id="3.80.30.20">
    <property type="entry name" value="tm_1862 like domain"/>
    <property type="match status" value="1"/>
</dbReference>
<dbReference type="InterPro" id="IPR006638">
    <property type="entry name" value="Elp3/MiaA/NifB-like_rSAM"/>
</dbReference>
<feature type="domain" description="Radical SAM core" evidence="1">
    <location>
        <begin position="234"/>
        <end position="467"/>
    </location>
</feature>
<dbReference type="Pfam" id="PF19864">
    <property type="entry name" value="Radical_SAM_N2"/>
    <property type="match status" value="1"/>
</dbReference>
<proteinExistence type="predicted"/>
<evidence type="ECO:0000313" key="3">
    <source>
        <dbReference type="Proteomes" id="UP000317778"/>
    </source>
</evidence>
<dbReference type="InterPro" id="IPR023862">
    <property type="entry name" value="CHP03960_rSAM"/>
</dbReference>
<dbReference type="NCBIfam" id="TIGR03960">
    <property type="entry name" value="rSAM_fuse_unch"/>
    <property type="match status" value="1"/>
</dbReference>
<dbReference type="SMART" id="SM00729">
    <property type="entry name" value="Elp3"/>
    <property type="match status" value="1"/>
</dbReference>
<dbReference type="EMBL" id="NJBO01000004">
    <property type="protein sequence ID" value="TKJ43422.1"/>
    <property type="molecule type" value="Genomic_DNA"/>
</dbReference>
<dbReference type="InterPro" id="IPR023404">
    <property type="entry name" value="rSAM_horseshoe"/>
</dbReference>